<name>E9HST8_DAPPU</name>
<keyword evidence="15" id="KW-0508">mRNA splicing</keyword>
<evidence type="ECO:0000256" key="9">
    <source>
        <dbReference type="ARBA" id="ARBA00022664"/>
    </source>
</evidence>
<dbReference type="GO" id="GO:0030425">
    <property type="term" value="C:dendrite"/>
    <property type="evidence" value="ECO:0007669"/>
    <property type="project" value="UniProtKB-SubCell"/>
</dbReference>
<dbReference type="GO" id="GO:0008380">
    <property type="term" value="P:RNA splicing"/>
    <property type="evidence" value="ECO:0007669"/>
    <property type="project" value="UniProtKB-KW"/>
</dbReference>
<evidence type="ECO:0000256" key="13">
    <source>
        <dbReference type="ARBA" id="ARBA00022884"/>
    </source>
</evidence>
<evidence type="ECO:0000313" key="21">
    <source>
        <dbReference type="Proteomes" id="UP000000305"/>
    </source>
</evidence>
<dbReference type="GO" id="GO:0010494">
    <property type="term" value="C:cytoplasmic stress granule"/>
    <property type="evidence" value="ECO:0007669"/>
    <property type="project" value="UniProtKB-SubCell"/>
</dbReference>
<evidence type="ECO:0000256" key="4">
    <source>
        <dbReference type="ARBA" id="ARBA00004556"/>
    </source>
</evidence>
<comment type="similarity">
    <text evidence="5">Belongs to the CASC3 family.</text>
</comment>
<dbReference type="AlphaFoldDB" id="E9HST8"/>
<feature type="region of interest" description="Disordered" evidence="18">
    <location>
        <begin position="189"/>
        <end position="273"/>
    </location>
</feature>
<evidence type="ECO:0000259" key="19">
    <source>
        <dbReference type="Pfam" id="PF09405"/>
    </source>
</evidence>
<dbReference type="GO" id="GO:0051028">
    <property type="term" value="P:mRNA transport"/>
    <property type="evidence" value="ECO:0007669"/>
    <property type="project" value="UniProtKB-KW"/>
</dbReference>
<evidence type="ECO:0000313" key="20">
    <source>
        <dbReference type="EMBL" id="EFX65194.1"/>
    </source>
</evidence>
<dbReference type="GO" id="GO:0048471">
    <property type="term" value="C:perinuclear region of cytoplasm"/>
    <property type="evidence" value="ECO:0007669"/>
    <property type="project" value="UniProtKB-SubCell"/>
</dbReference>
<evidence type="ECO:0000256" key="8">
    <source>
        <dbReference type="ARBA" id="ARBA00022490"/>
    </source>
</evidence>
<evidence type="ECO:0000256" key="16">
    <source>
        <dbReference type="ARBA" id="ARBA00023242"/>
    </source>
</evidence>
<evidence type="ECO:0000256" key="15">
    <source>
        <dbReference type="ARBA" id="ARBA00023187"/>
    </source>
</evidence>
<evidence type="ECO:0000256" key="6">
    <source>
        <dbReference type="ARBA" id="ARBA00019964"/>
    </source>
</evidence>
<sequence length="300" mass="34057">MAAVKQPTYQSLVDLGVTDDAAGHSNSGKFRSSFTAEEVARMASAHVIVKRVDIRKFQPRERPVAAKTRIQQLQDALRLLELEVAKYHGLRPLEGAFPIKRSLIDELKGEYDKKTVRKAATALLAEFYSPLYMELHKRTATPTKRPDCDDVAIPLPENELEEIYDALHKIKPDSKTNKEVDREIRAAMTQCFNDSDESDDSESDSETESEEEEGEDAAAKQLEVDEDCQKPQYIPKKGDFYENDVRKRETVEEAPEPPAQTILKPTTTLHRHYQSKHSTIFGVSKNPQSNQHPILQRIKI</sequence>
<keyword evidence="7" id="KW-0813">Transport</keyword>
<proteinExistence type="inferred from homology"/>
<evidence type="ECO:0000256" key="2">
    <source>
        <dbReference type="ARBA" id="ARBA00004279"/>
    </source>
</evidence>
<dbReference type="InterPro" id="IPR028544">
    <property type="entry name" value="CASC3"/>
</dbReference>
<feature type="region of interest" description="Disordered" evidence="18">
    <location>
        <begin position="281"/>
        <end position="300"/>
    </location>
</feature>
<keyword evidence="21" id="KW-1185">Reference proteome</keyword>
<keyword evidence="9" id="KW-0507">mRNA processing</keyword>
<organism evidence="20 21">
    <name type="scientific">Daphnia pulex</name>
    <name type="common">Water flea</name>
    <dbReference type="NCBI Taxonomy" id="6669"/>
    <lineage>
        <taxon>Eukaryota</taxon>
        <taxon>Metazoa</taxon>
        <taxon>Ecdysozoa</taxon>
        <taxon>Arthropoda</taxon>
        <taxon>Crustacea</taxon>
        <taxon>Branchiopoda</taxon>
        <taxon>Diplostraca</taxon>
        <taxon>Cladocera</taxon>
        <taxon>Anomopoda</taxon>
        <taxon>Daphniidae</taxon>
        <taxon>Daphnia</taxon>
    </lineage>
</organism>
<keyword evidence="12" id="KW-0810">Translation regulation</keyword>
<comment type="subcellular location">
    <subcellularLocation>
        <location evidence="2">Cell projection</location>
        <location evidence="2">Dendrite</location>
    </subcellularLocation>
    <subcellularLocation>
        <location evidence="1">Cytoplasm</location>
        <location evidence="1">Stress granule</location>
    </subcellularLocation>
    <subcellularLocation>
        <location evidence="4">Cytoplasm</location>
        <location evidence="4">Perinuclear region</location>
    </subcellularLocation>
    <subcellularLocation>
        <location evidence="3">Nucleus speckle</location>
    </subcellularLocation>
</comment>
<dbReference type="InParanoid" id="E9HST8"/>
<feature type="compositionally biased region" description="Basic and acidic residues" evidence="18">
    <location>
        <begin position="236"/>
        <end position="251"/>
    </location>
</feature>
<evidence type="ECO:0000256" key="5">
    <source>
        <dbReference type="ARBA" id="ARBA00009548"/>
    </source>
</evidence>
<dbReference type="Pfam" id="PF09405">
    <property type="entry name" value="Btz"/>
    <property type="match status" value="1"/>
</dbReference>
<keyword evidence="14" id="KW-0866">Nonsense-mediated mRNA decay</keyword>
<keyword evidence="10" id="KW-0747">Spliceosome</keyword>
<evidence type="ECO:0000256" key="11">
    <source>
        <dbReference type="ARBA" id="ARBA00022816"/>
    </source>
</evidence>
<evidence type="ECO:0000256" key="3">
    <source>
        <dbReference type="ARBA" id="ARBA00004324"/>
    </source>
</evidence>
<dbReference type="HOGENOM" id="CLU_928318_0_0_1"/>
<dbReference type="PANTHER" id="PTHR13434">
    <property type="entry name" value="PROTEIN CASC3"/>
    <property type="match status" value="1"/>
</dbReference>
<keyword evidence="11" id="KW-0509">mRNA transport</keyword>
<evidence type="ECO:0000256" key="18">
    <source>
        <dbReference type="SAM" id="MobiDB-lite"/>
    </source>
</evidence>
<evidence type="ECO:0000256" key="7">
    <source>
        <dbReference type="ARBA" id="ARBA00022448"/>
    </source>
</evidence>
<keyword evidence="16" id="KW-0539">Nucleus</keyword>
<dbReference type="GO" id="GO:0005681">
    <property type="term" value="C:spliceosomal complex"/>
    <property type="evidence" value="ECO:0007669"/>
    <property type="project" value="UniProtKB-KW"/>
</dbReference>
<dbReference type="OrthoDB" id="10001768at2759"/>
<dbReference type="InterPro" id="IPR018545">
    <property type="entry name" value="Btz_dom"/>
</dbReference>
<dbReference type="EMBL" id="GL732757">
    <property type="protein sequence ID" value="EFX65194.1"/>
    <property type="molecule type" value="Genomic_DNA"/>
</dbReference>
<dbReference type="GO" id="GO:0035145">
    <property type="term" value="C:exon-exon junction complex"/>
    <property type="evidence" value="ECO:0007669"/>
    <property type="project" value="InterPro"/>
</dbReference>
<evidence type="ECO:0000256" key="12">
    <source>
        <dbReference type="ARBA" id="ARBA00022845"/>
    </source>
</evidence>
<keyword evidence="17" id="KW-0966">Cell projection</keyword>
<dbReference type="KEGG" id="dpx:DAPPUDRAFT_265068"/>
<dbReference type="STRING" id="6669.E9HST8"/>
<feature type="compositionally biased region" description="Acidic residues" evidence="18">
    <location>
        <begin position="194"/>
        <end position="216"/>
    </location>
</feature>
<keyword evidence="8" id="KW-0963">Cytoplasm</keyword>
<accession>E9HST8</accession>
<dbReference type="Proteomes" id="UP000000305">
    <property type="component" value="Unassembled WGS sequence"/>
</dbReference>
<dbReference type="GO" id="GO:0003729">
    <property type="term" value="F:mRNA binding"/>
    <property type="evidence" value="ECO:0007669"/>
    <property type="project" value="InterPro"/>
</dbReference>
<evidence type="ECO:0000256" key="10">
    <source>
        <dbReference type="ARBA" id="ARBA00022728"/>
    </source>
</evidence>
<dbReference type="GO" id="GO:0000184">
    <property type="term" value="P:nuclear-transcribed mRNA catabolic process, nonsense-mediated decay"/>
    <property type="evidence" value="ECO:0007669"/>
    <property type="project" value="UniProtKB-KW"/>
</dbReference>
<evidence type="ECO:0000256" key="17">
    <source>
        <dbReference type="ARBA" id="ARBA00023273"/>
    </source>
</evidence>
<evidence type="ECO:0000256" key="1">
    <source>
        <dbReference type="ARBA" id="ARBA00004210"/>
    </source>
</evidence>
<keyword evidence="13" id="KW-0694">RNA-binding</keyword>
<protein>
    <recommendedName>
        <fullName evidence="6">Protein CASC3</fullName>
    </recommendedName>
</protein>
<dbReference type="GO" id="GO:0016607">
    <property type="term" value="C:nuclear speck"/>
    <property type="evidence" value="ECO:0007669"/>
    <property type="project" value="UniProtKB-SubCell"/>
</dbReference>
<feature type="domain" description="Btz" evidence="19">
    <location>
        <begin position="197"/>
        <end position="255"/>
    </location>
</feature>
<gene>
    <name evidence="20" type="ORF">DAPPUDRAFT_265068</name>
</gene>
<dbReference type="GO" id="GO:0006417">
    <property type="term" value="P:regulation of translation"/>
    <property type="evidence" value="ECO:0007669"/>
    <property type="project" value="UniProtKB-KW"/>
</dbReference>
<dbReference type="PANTHER" id="PTHR13434:SF0">
    <property type="entry name" value="PROTEIN CASC3"/>
    <property type="match status" value="1"/>
</dbReference>
<evidence type="ECO:0000256" key="14">
    <source>
        <dbReference type="ARBA" id="ARBA00023161"/>
    </source>
</evidence>
<reference evidence="20 21" key="1">
    <citation type="journal article" date="2011" name="Science">
        <title>The ecoresponsive genome of Daphnia pulex.</title>
        <authorList>
            <person name="Colbourne J.K."/>
            <person name="Pfrender M.E."/>
            <person name="Gilbert D."/>
            <person name="Thomas W.K."/>
            <person name="Tucker A."/>
            <person name="Oakley T.H."/>
            <person name="Tokishita S."/>
            <person name="Aerts A."/>
            <person name="Arnold G.J."/>
            <person name="Basu M.K."/>
            <person name="Bauer D.J."/>
            <person name="Caceres C.E."/>
            <person name="Carmel L."/>
            <person name="Casola C."/>
            <person name="Choi J.H."/>
            <person name="Detter J.C."/>
            <person name="Dong Q."/>
            <person name="Dusheyko S."/>
            <person name="Eads B.D."/>
            <person name="Frohlich T."/>
            <person name="Geiler-Samerotte K.A."/>
            <person name="Gerlach D."/>
            <person name="Hatcher P."/>
            <person name="Jogdeo S."/>
            <person name="Krijgsveld J."/>
            <person name="Kriventseva E.V."/>
            <person name="Kultz D."/>
            <person name="Laforsch C."/>
            <person name="Lindquist E."/>
            <person name="Lopez J."/>
            <person name="Manak J.R."/>
            <person name="Muller J."/>
            <person name="Pangilinan J."/>
            <person name="Patwardhan R.P."/>
            <person name="Pitluck S."/>
            <person name="Pritham E.J."/>
            <person name="Rechtsteiner A."/>
            <person name="Rho M."/>
            <person name="Rogozin I.B."/>
            <person name="Sakarya O."/>
            <person name="Salamov A."/>
            <person name="Schaack S."/>
            <person name="Shapiro H."/>
            <person name="Shiga Y."/>
            <person name="Skalitzky C."/>
            <person name="Smith Z."/>
            <person name="Souvorov A."/>
            <person name="Sung W."/>
            <person name="Tang Z."/>
            <person name="Tsuchiya D."/>
            <person name="Tu H."/>
            <person name="Vos H."/>
            <person name="Wang M."/>
            <person name="Wolf Y.I."/>
            <person name="Yamagata H."/>
            <person name="Yamada T."/>
            <person name="Ye Y."/>
            <person name="Shaw J.R."/>
            <person name="Andrews J."/>
            <person name="Crease T.J."/>
            <person name="Tang H."/>
            <person name="Lucas S.M."/>
            <person name="Robertson H.M."/>
            <person name="Bork P."/>
            <person name="Koonin E.V."/>
            <person name="Zdobnov E.M."/>
            <person name="Grigoriev I.V."/>
            <person name="Lynch M."/>
            <person name="Boore J.L."/>
        </authorList>
    </citation>
    <scope>NUCLEOTIDE SEQUENCE [LARGE SCALE GENOMIC DNA]</scope>
</reference>
<dbReference type="GO" id="GO:0006397">
    <property type="term" value="P:mRNA processing"/>
    <property type="evidence" value="ECO:0007669"/>
    <property type="project" value="UniProtKB-KW"/>
</dbReference>